<reference evidence="19" key="1">
    <citation type="submission" date="2018-11" db="EMBL/GenBank/DDBJ databases">
        <authorList>
            <person name="Alioto T."/>
            <person name="Alioto T."/>
        </authorList>
    </citation>
    <scope>NUCLEOTIDE SEQUENCE</scope>
</reference>
<dbReference type="AlphaFoldDB" id="A0A8B6G9Q1"/>
<dbReference type="InterPro" id="IPR027417">
    <property type="entry name" value="P-loop_NTPase"/>
</dbReference>
<organism evidence="19 20">
    <name type="scientific">Mytilus galloprovincialis</name>
    <name type="common">Mediterranean mussel</name>
    <dbReference type="NCBI Taxonomy" id="29158"/>
    <lineage>
        <taxon>Eukaryota</taxon>
        <taxon>Metazoa</taxon>
        <taxon>Spiralia</taxon>
        <taxon>Lophotrochozoa</taxon>
        <taxon>Mollusca</taxon>
        <taxon>Bivalvia</taxon>
        <taxon>Autobranchia</taxon>
        <taxon>Pteriomorphia</taxon>
        <taxon>Mytilida</taxon>
        <taxon>Mytiloidea</taxon>
        <taxon>Mytilidae</taxon>
        <taxon>Mytilinae</taxon>
        <taxon>Mytilus</taxon>
    </lineage>
</organism>
<dbReference type="Gene3D" id="3.40.50.10190">
    <property type="entry name" value="BRCT domain"/>
    <property type="match status" value="1"/>
</dbReference>
<dbReference type="SMART" id="SM00292">
    <property type="entry name" value="BRCT"/>
    <property type="match status" value="1"/>
</dbReference>
<dbReference type="FunFam" id="3.40.50.10190:FF:000001">
    <property type="entry name" value="Replication factor C subunit 1"/>
    <property type="match status" value="1"/>
</dbReference>
<keyword evidence="8" id="KW-0238">DNA-binding</keyword>
<dbReference type="InterPro" id="IPR012178">
    <property type="entry name" value="RFC1"/>
</dbReference>
<keyword evidence="9" id="KW-0539">Nucleus</keyword>
<dbReference type="Pfam" id="PF00004">
    <property type="entry name" value="AAA"/>
    <property type="match status" value="1"/>
</dbReference>
<dbReference type="GO" id="GO:0005524">
    <property type="term" value="F:ATP binding"/>
    <property type="evidence" value="ECO:0007669"/>
    <property type="project" value="UniProtKB-KW"/>
</dbReference>
<dbReference type="InterPro" id="IPR036420">
    <property type="entry name" value="BRCT_dom_sf"/>
</dbReference>
<evidence type="ECO:0000256" key="2">
    <source>
        <dbReference type="ARBA" id="ARBA00006116"/>
    </source>
</evidence>
<dbReference type="InterPro" id="IPR003593">
    <property type="entry name" value="AAA+_ATPase"/>
</dbReference>
<feature type="compositionally biased region" description="Basic and acidic residues" evidence="17">
    <location>
        <begin position="186"/>
        <end position="198"/>
    </location>
</feature>
<dbReference type="Gene3D" id="1.10.8.60">
    <property type="match status" value="1"/>
</dbReference>
<evidence type="ECO:0000256" key="17">
    <source>
        <dbReference type="SAM" id="MobiDB-lite"/>
    </source>
</evidence>
<dbReference type="CDD" id="cd00009">
    <property type="entry name" value="AAA"/>
    <property type="match status" value="1"/>
</dbReference>
<comment type="caution">
    <text evidence="19">The sequence shown here is derived from an EMBL/GenBank/DDBJ whole genome shotgun (WGS) entry which is preliminary data.</text>
</comment>
<dbReference type="FunFam" id="3.40.50.300:FF:000395">
    <property type="entry name" value="Replication factor C subunit 1"/>
    <property type="match status" value="1"/>
</dbReference>
<feature type="region of interest" description="Disordered" evidence="17">
    <location>
        <begin position="1071"/>
        <end position="1148"/>
    </location>
</feature>
<dbReference type="GO" id="GO:0005663">
    <property type="term" value="C:DNA replication factor C complex"/>
    <property type="evidence" value="ECO:0007669"/>
    <property type="project" value="InterPro"/>
</dbReference>
<feature type="compositionally biased region" description="Basic and acidic residues" evidence="17">
    <location>
        <begin position="14"/>
        <end position="63"/>
    </location>
</feature>
<comment type="function">
    <text evidence="10">Subunit of the replication factor C (RFC) complex which acts during elongation of primed DNA templates by DNA polymerases delta and epsilon, and is necessary for ATP-dependent loading of proliferating cell nuclear antigen (PCNA) onto primed DNA. This subunit binds to the primer-template junction. Binds the PO-B transcription element as well as other GA rich DNA sequences. Can bind single- or double-stranded DNA.</text>
</comment>
<evidence type="ECO:0000256" key="10">
    <source>
        <dbReference type="ARBA" id="ARBA00054501"/>
    </source>
</evidence>
<evidence type="ECO:0000256" key="6">
    <source>
        <dbReference type="ARBA" id="ARBA00022741"/>
    </source>
</evidence>
<evidence type="ECO:0000256" key="13">
    <source>
        <dbReference type="ARBA" id="ARBA00076017"/>
    </source>
</evidence>
<keyword evidence="6" id="KW-0547">Nucleotide-binding</keyword>
<dbReference type="Pfam" id="PF25361">
    <property type="entry name" value="AAA_lid_RFC1"/>
    <property type="match status" value="1"/>
</dbReference>
<comment type="similarity">
    <text evidence="2">Belongs to the activator 1 large subunit family.</text>
</comment>
<protein>
    <recommendedName>
        <fullName evidence="3">Replication factor C subunit 1</fullName>
    </recommendedName>
    <alternativeName>
        <fullName evidence="15">Activator 1 140 kDa subunit</fullName>
    </alternativeName>
    <alternativeName>
        <fullName evidence="14">Activator 1 large subunit</fullName>
    </alternativeName>
    <alternativeName>
        <fullName evidence="16">Activator 1 subunit 1</fullName>
    </alternativeName>
    <alternativeName>
        <fullName evidence="12">Replication factor C 140 kDa subunit</fullName>
    </alternativeName>
    <alternativeName>
        <fullName evidence="13">Replication factor C large subunit</fullName>
    </alternativeName>
</protein>
<dbReference type="PANTHER" id="PTHR23389:SF6">
    <property type="entry name" value="REPLICATION FACTOR C SUBUNIT 1"/>
    <property type="match status" value="1"/>
</dbReference>
<keyword evidence="5" id="KW-0235">DNA replication</keyword>
<feature type="compositionally biased region" description="Polar residues" evidence="17">
    <location>
        <begin position="527"/>
        <end position="548"/>
    </location>
</feature>
<dbReference type="PROSITE" id="PS50172">
    <property type="entry name" value="BRCT"/>
    <property type="match status" value="1"/>
</dbReference>
<dbReference type="Gene3D" id="3.40.50.300">
    <property type="entry name" value="P-loop containing nucleotide triphosphate hydrolases"/>
    <property type="match status" value="1"/>
</dbReference>
<dbReference type="FunFam" id="1.20.272.10:FF:000005">
    <property type="entry name" value="Replication factor C subunit 1"/>
    <property type="match status" value="1"/>
</dbReference>
<feature type="region of interest" description="Disordered" evidence="17">
    <location>
        <begin position="1"/>
        <end position="403"/>
    </location>
</feature>
<evidence type="ECO:0000256" key="5">
    <source>
        <dbReference type="ARBA" id="ARBA00022705"/>
    </source>
</evidence>
<feature type="compositionally biased region" description="Basic and acidic residues" evidence="17">
    <location>
        <begin position="249"/>
        <end position="276"/>
    </location>
</feature>
<sequence length="1148" mass="127607">DIRNFFGAPKVTKNSKEVQKDETSSKPVKNDKGSASKSRSKLEKQNSKDREKKVTPNKQESKSKKTPQASKNESKKTESNKKTIIQIDSDEDENGNFSTKTKSRDKRQSRDLFIDSDDDKTPKKASKRKKKQVYDEEDPIPQSDKKSRKKGGKKAGPIYLDESDEEKRKKSTLNAYFKTPSPQKSKPKEEVKKQDSNVKRTPVSVLDFFGGGSVKRTERPTVVSKRKLEEDEEEKDKFDDMEMHDDDDFLKTLEDLDEARPPKKARVDSPEKEKTTSKTAGTIASKLAAKAKFLVEETPEKYKSKDVSGPETEKKSPKKESPVKQQKFSPAKPEKISPKKPSPSASEKASTPKPDKAAHPKVSPSKTTSPETPGTMERKGSMYKSYLTREGPQALGSKEIPEGGENCLEGLTFVITGILESLERDDAKQLVEKYGGKVTTSVSKKTSYMVVGRDAGESKLAKARSCGTKQISEDELLDLIRTRPGKKSKYELQAEESFKKEQAESLKKKDSIKIKTSEHLSKFERTPSPTKHTSIKMESSQSESTITVAKSESKVTVAQSESKDKGSVKREESLLWVDKYKPSAMKQIIGQTGDKSNAKKLLNWLNNWHKNRAAGVKPSGKFFGKDETGAGLRAALLSGPPGIGKTTTATLVCKEAGFSFVELNASDTRSKKNLQSVVAESLSNTTMVDFTGVQGSKTHGHKHCLVMDEVDGMAGNEDRGGIQEMVALIKNTKIPIICMCNDRNHPKMRTLSNHCFDLRFQRPRVEQIKAAMMSLAFKEGLKVPPPALNEIILASNQDIRQVIHNLSMWSASNKTMTYEQTKKDAEMAKKDMHLGPFEVCRKVFAGGAETAGMTLNDKSDLFFHDYSFGPLFVQENYIHVVPYAAKGNVGKHLSQLSRAADSLCDGDLVDKCVRTGQQWGLLPTQAIYASVIPGEHMRGGMSQMIQFPQWLGKNSSTGKHDRILQELQTHMRLNVSCDKRGLNMDYLPFMRTSLTNPLIENDAEGVPDVIKLMDDYDIIKEDFDNIMEVSKWPNSKDPMSKLAPKTKAAFTRTYNKEVHMTPYATGVVMKKKRGGGAAATEDDMYGEEDRAPSSSDEEGEKIDLDTMIKIKKKENKDAAKKKTAEKKTKAASAKTANSKGKGRGKGKS</sequence>
<comment type="subcellular location">
    <subcellularLocation>
        <location evidence="1">Nucleus</location>
    </subcellularLocation>
</comment>
<dbReference type="InterPro" id="IPR013725">
    <property type="entry name" value="DNA_replication_fac_RFC1_C"/>
</dbReference>
<comment type="subunit">
    <text evidence="11">Large subunit of the RFC complex, an heteropentameric complex consisting of RFC1 and four small subunits RFC2, RFC3, RFC4 and RFC5; the RFC complex interacts with PCNA and the interaction involves RFC1.</text>
</comment>
<proteinExistence type="inferred from homology"/>
<feature type="compositionally biased region" description="Basic and acidic residues" evidence="17">
    <location>
        <begin position="293"/>
        <end position="322"/>
    </location>
</feature>
<evidence type="ECO:0000256" key="11">
    <source>
        <dbReference type="ARBA" id="ARBA00064311"/>
    </source>
</evidence>
<dbReference type="FunFam" id="1.10.8.60:FF:000021">
    <property type="entry name" value="Replication factor C subunit 1"/>
    <property type="match status" value="1"/>
</dbReference>
<dbReference type="GO" id="GO:0003677">
    <property type="term" value="F:DNA binding"/>
    <property type="evidence" value="ECO:0007669"/>
    <property type="project" value="UniProtKB-KW"/>
</dbReference>
<dbReference type="GO" id="GO:0006281">
    <property type="term" value="P:DNA repair"/>
    <property type="evidence" value="ECO:0007669"/>
    <property type="project" value="InterPro"/>
</dbReference>
<dbReference type="OrthoDB" id="446168at2759"/>
<feature type="compositionally biased region" description="Low complexity" evidence="17">
    <location>
        <begin position="1130"/>
        <end position="1139"/>
    </location>
</feature>
<dbReference type="PANTHER" id="PTHR23389">
    <property type="entry name" value="CHROMOSOME TRANSMISSION FIDELITY FACTOR 18"/>
    <property type="match status" value="1"/>
</dbReference>
<dbReference type="CDD" id="cd18140">
    <property type="entry name" value="HLD_clamp_RFC"/>
    <property type="match status" value="1"/>
</dbReference>
<dbReference type="InterPro" id="IPR001357">
    <property type="entry name" value="BRCT_dom"/>
</dbReference>
<dbReference type="Pfam" id="PF08519">
    <property type="entry name" value="RFC1"/>
    <property type="match status" value="1"/>
</dbReference>
<evidence type="ECO:0000256" key="8">
    <source>
        <dbReference type="ARBA" id="ARBA00023125"/>
    </source>
</evidence>
<dbReference type="GO" id="GO:0061860">
    <property type="term" value="F:DNA clamp unloader activity"/>
    <property type="evidence" value="ECO:0007669"/>
    <property type="project" value="TreeGrafter"/>
</dbReference>
<feature type="compositionally biased region" description="Low complexity" evidence="17">
    <location>
        <begin position="342"/>
        <end position="352"/>
    </location>
</feature>
<dbReference type="InterPro" id="IPR047854">
    <property type="entry name" value="RFC_lid"/>
</dbReference>
<evidence type="ECO:0000313" key="19">
    <source>
        <dbReference type="EMBL" id="VDI60911.1"/>
    </source>
</evidence>
<dbReference type="GO" id="GO:0003689">
    <property type="term" value="F:DNA clamp loader activity"/>
    <property type="evidence" value="ECO:0007669"/>
    <property type="project" value="InterPro"/>
</dbReference>
<dbReference type="Pfam" id="PF00533">
    <property type="entry name" value="BRCT"/>
    <property type="match status" value="1"/>
</dbReference>
<dbReference type="GO" id="GO:0005634">
    <property type="term" value="C:nucleus"/>
    <property type="evidence" value="ECO:0007669"/>
    <property type="project" value="UniProtKB-SubCell"/>
</dbReference>
<feature type="region of interest" description="Disordered" evidence="17">
    <location>
        <begin position="520"/>
        <end position="548"/>
    </location>
</feature>
<evidence type="ECO:0000256" key="15">
    <source>
        <dbReference type="ARBA" id="ARBA00078526"/>
    </source>
</evidence>
<keyword evidence="4" id="KW-0597">Phosphoprotein</keyword>
<dbReference type="SUPFAM" id="SSF52540">
    <property type="entry name" value="P-loop containing nucleoside triphosphate hydrolases"/>
    <property type="match status" value="1"/>
</dbReference>
<accession>A0A8B6G9Q1</accession>
<feature type="non-terminal residue" evidence="19">
    <location>
        <position position="1"/>
    </location>
</feature>
<dbReference type="CDD" id="cd17752">
    <property type="entry name" value="BRCT_RFC1"/>
    <property type="match status" value="1"/>
</dbReference>
<feature type="domain" description="BRCT" evidence="18">
    <location>
        <begin position="403"/>
        <end position="483"/>
    </location>
</feature>
<evidence type="ECO:0000259" key="18">
    <source>
        <dbReference type="PROSITE" id="PS50172"/>
    </source>
</evidence>
<evidence type="ECO:0000256" key="4">
    <source>
        <dbReference type="ARBA" id="ARBA00022553"/>
    </source>
</evidence>
<dbReference type="SUPFAM" id="SSF48019">
    <property type="entry name" value="post-AAA+ oligomerization domain-like"/>
    <property type="match status" value="1"/>
</dbReference>
<dbReference type="EMBL" id="UYJE01008080">
    <property type="protein sequence ID" value="VDI60911.1"/>
    <property type="molecule type" value="Genomic_DNA"/>
</dbReference>
<evidence type="ECO:0000313" key="20">
    <source>
        <dbReference type="Proteomes" id="UP000596742"/>
    </source>
</evidence>
<evidence type="ECO:0000256" key="7">
    <source>
        <dbReference type="ARBA" id="ARBA00022840"/>
    </source>
</evidence>
<keyword evidence="7" id="KW-0067">ATP-binding</keyword>
<dbReference type="Proteomes" id="UP000596742">
    <property type="component" value="Unassembled WGS sequence"/>
</dbReference>
<evidence type="ECO:0000256" key="3">
    <source>
        <dbReference type="ARBA" id="ARBA00020401"/>
    </source>
</evidence>
<dbReference type="Gene3D" id="1.20.272.10">
    <property type="match status" value="1"/>
</dbReference>
<keyword evidence="20" id="KW-1185">Reference proteome</keyword>
<dbReference type="InterPro" id="IPR008921">
    <property type="entry name" value="DNA_pol3_clamp-load_cplx_C"/>
</dbReference>
<evidence type="ECO:0000256" key="14">
    <source>
        <dbReference type="ARBA" id="ARBA00077727"/>
    </source>
</evidence>
<evidence type="ECO:0000256" key="1">
    <source>
        <dbReference type="ARBA" id="ARBA00004123"/>
    </source>
</evidence>
<name>A0A8B6G9Q1_MYTGA</name>
<feature type="compositionally biased region" description="Basic and acidic residues" evidence="17">
    <location>
        <begin position="72"/>
        <end position="81"/>
    </location>
</feature>
<dbReference type="InterPro" id="IPR003959">
    <property type="entry name" value="ATPase_AAA_core"/>
</dbReference>
<dbReference type="GO" id="GO:0006260">
    <property type="term" value="P:DNA replication"/>
    <property type="evidence" value="ECO:0007669"/>
    <property type="project" value="UniProtKB-KW"/>
</dbReference>
<evidence type="ECO:0000256" key="12">
    <source>
        <dbReference type="ARBA" id="ARBA00075134"/>
    </source>
</evidence>
<evidence type="ECO:0000256" key="9">
    <source>
        <dbReference type="ARBA" id="ARBA00023242"/>
    </source>
</evidence>
<dbReference type="PIRSF" id="PIRSF036578">
    <property type="entry name" value="RFC1"/>
    <property type="match status" value="1"/>
</dbReference>
<dbReference type="SMART" id="SM00382">
    <property type="entry name" value="AAA"/>
    <property type="match status" value="1"/>
</dbReference>
<feature type="compositionally biased region" description="Basic and acidic residues" evidence="17">
    <location>
        <begin position="1101"/>
        <end position="1128"/>
    </location>
</feature>
<dbReference type="SUPFAM" id="SSF52113">
    <property type="entry name" value="BRCT domain"/>
    <property type="match status" value="1"/>
</dbReference>
<evidence type="ECO:0000256" key="16">
    <source>
        <dbReference type="ARBA" id="ARBA00080382"/>
    </source>
</evidence>
<dbReference type="GO" id="GO:0016887">
    <property type="term" value="F:ATP hydrolysis activity"/>
    <property type="evidence" value="ECO:0007669"/>
    <property type="project" value="InterPro"/>
</dbReference>
<gene>
    <name evidence="19" type="ORF">MGAL_10B069900</name>
</gene>